<comment type="caution">
    <text evidence="5">The sequence shown here is derived from an EMBL/GenBank/DDBJ whole genome shotgun (WGS) entry which is preliminary data.</text>
</comment>
<accession>Q4N5G2</accession>
<keyword evidence="6" id="KW-1185">Reference proteome</keyword>
<dbReference type="InterPro" id="IPR001487">
    <property type="entry name" value="Bromodomain"/>
</dbReference>
<gene>
    <name evidence="5" type="ordered locus">TP02_0328</name>
</gene>
<evidence type="ECO:0000256" key="3">
    <source>
        <dbReference type="SAM" id="MobiDB-lite"/>
    </source>
</evidence>
<keyword evidence="1 2" id="KW-0103">Bromodomain</keyword>
<dbReference type="Proteomes" id="UP000001949">
    <property type="component" value="Unassembled WGS sequence"/>
</dbReference>
<evidence type="ECO:0000313" key="6">
    <source>
        <dbReference type="Proteomes" id="UP000001949"/>
    </source>
</evidence>
<dbReference type="STRING" id="5875.Q4N5G2"/>
<dbReference type="PANTHER" id="PTHR22881">
    <property type="entry name" value="BROMODOMAIN CONTAINING PROTEIN"/>
    <property type="match status" value="1"/>
</dbReference>
<dbReference type="CDD" id="cd04369">
    <property type="entry name" value="Bromodomain"/>
    <property type="match status" value="1"/>
</dbReference>
<dbReference type="OMA" id="DKQRIFR"/>
<dbReference type="SMART" id="SM00297">
    <property type="entry name" value="BROMO"/>
    <property type="match status" value="1"/>
</dbReference>
<proteinExistence type="predicted"/>
<dbReference type="EMBL" id="AAGK01000002">
    <property type="protein sequence ID" value="EAN32611.1"/>
    <property type="molecule type" value="Genomic_DNA"/>
</dbReference>
<dbReference type="KEGG" id="tpv:TP02_0328"/>
<evidence type="ECO:0000256" key="2">
    <source>
        <dbReference type="PROSITE-ProRule" id="PRU00035"/>
    </source>
</evidence>
<dbReference type="Gene3D" id="1.20.920.10">
    <property type="entry name" value="Bromodomain-like"/>
    <property type="match status" value="1"/>
</dbReference>
<dbReference type="InterPro" id="IPR036427">
    <property type="entry name" value="Bromodomain-like_sf"/>
</dbReference>
<protein>
    <recommendedName>
        <fullName evidence="4">Bromo domain-containing protein</fullName>
    </recommendedName>
</protein>
<dbReference type="PRINTS" id="PR00503">
    <property type="entry name" value="BROMODOMAIN"/>
</dbReference>
<evidence type="ECO:0000256" key="1">
    <source>
        <dbReference type="ARBA" id="ARBA00023117"/>
    </source>
</evidence>
<organism evidence="5 6">
    <name type="scientific">Theileria parva</name>
    <name type="common">East coast fever infection agent</name>
    <dbReference type="NCBI Taxonomy" id="5875"/>
    <lineage>
        <taxon>Eukaryota</taxon>
        <taxon>Sar</taxon>
        <taxon>Alveolata</taxon>
        <taxon>Apicomplexa</taxon>
        <taxon>Aconoidasida</taxon>
        <taxon>Piroplasmida</taxon>
        <taxon>Theileriidae</taxon>
        <taxon>Theileria</taxon>
    </lineage>
</organism>
<dbReference type="eggNOG" id="KOG0955">
    <property type="taxonomic scope" value="Eukaryota"/>
</dbReference>
<dbReference type="SUPFAM" id="SSF47370">
    <property type="entry name" value="Bromodomain"/>
    <property type="match status" value="1"/>
</dbReference>
<evidence type="ECO:0000259" key="4">
    <source>
        <dbReference type="PROSITE" id="PS50014"/>
    </source>
</evidence>
<dbReference type="InParanoid" id="Q4N5G2"/>
<dbReference type="AlphaFoldDB" id="Q4N5G2"/>
<dbReference type="InterPro" id="IPR051831">
    <property type="entry name" value="Bromodomain_contain_prot"/>
</dbReference>
<sequence length="392" mass="45408">MMNNLKYQAGDLGVSPATVNSNWNFIPEDELKEQLRKFKYTYVEAINKLIKFDKQRIFRFPVDTNIVTDYYNYIKHPMDFETMLNKNDDQIYKDDIRVFDNDVRLIIDNCKTYNSPDTVFYEAAVKLDEFYSRMRPLLVKRVNTICNLLNRKVLSNTRSRHKPPIQRGLTPPLQSTSSRSFEIPVTNLGKSESSLLSFPSTESLSSQDPKAEYVDISTLPIIKRKRKKGDLLKQRPSTNINELIDPLSTVIQLALTVSRLSNETFGKLMSNFNGLPRLLNSLDVAHHQLSLTNYTGGNWDKKSLNRLKRVISNFEWKRSFDFQTPTGRSPLYSKIQLLLSKTQRDSYKHTVEKFIGPENLQLINQVIPNLSNTLNELSLPHQILFNDSDLKF</sequence>
<name>Q4N5G2_THEPA</name>
<dbReference type="GeneID" id="3502312"/>
<feature type="domain" description="Bromo" evidence="4">
    <location>
        <begin position="50"/>
        <end position="121"/>
    </location>
</feature>
<reference evidence="5 6" key="1">
    <citation type="journal article" date="2005" name="Science">
        <title>Genome sequence of Theileria parva, a bovine pathogen that transforms lymphocytes.</title>
        <authorList>
            <person name="Gardner M.J."/>
            <person name="Bishop R."/>
            <person name="Shah T."/>
            <person name="de Villiers E.P."/>
            <person name="Carlton J.M."/>
            <person name="Hall N."/>
            <person name="Ren Q."/>
            <person name="Paulsen I.T."/>
            <person name="Pain A."/>
            <person name="Berriman M."/>
            <person name="Wilson R.J.M."/>
            <person name="Sato S."/>
            <person name="Ralph S.A."/>
            <person name="Mann D.J."/>
            <person name="Xiong Z."/>
            <person name="Shallom S.J."/>
            <person name="Weidman J."/>
            <person name="Jiang L."/>
            <person name="Lynn J."/>
            <person name="Weaver B."/>
            <person name="Shoaibi A."/>
            <person name="Domingo A.R."/>
            <person name="Wasawo D."/>
            <person name="Crabtree J."/>
            <person name="Wortman J.R."/>
            <person name="Haas B."/>
            <person name="Angiuoli S.V."/>
            <person name="Creasy T.H."/>
            <person name="Lu C."/>
            <person name="Suh B."/>
            <person name="Silva J.C."/>
            <person name="Utterback T.R."/>
            <person name="Feldblyum T.V."/>
            <person name="Pertea M."/>
            <person name="Allen J."/>
            <person name="Nierman W.C."/>
            <person name="Taracha E.L.N."/>
            <person name="Salzberg S.L."/>
            <person name="White O.R."/>
            <person name="Fitzhugh H.A."/>
            <person name="Morzaria S."/>
            <person name="Venter J.C."/>
            <person name="Fraser C.M."/>
            <person name="Nene V."/>
        </authorList>
    </citation>
    <scope>NUCLEOTIDE SEQUENCE [LARGE SCALE GENOMIC DNA]</scope>
    <source>
        <strain evidence="5 6">Muguga</strain>
    </source>
</reference>
<dbReference type="PANTHER" id="PTHR22881:SF27">
    <property type="entry name" value="BROMODOMAIN CONTAINING 7_9"/>
    <property type="match status" value="1"/>
</dbReference>
<dbReference type="Pfam" id="PF00439">
    <property type="entry name" value="Bromodomain"/>
    <property type="match status" value="1"/>
</dbReference>
<evidence type="ECO:0000313" key="5">
    <source>
        <dbReference type="EMBL" id="EAN32611.1"/>
    </source>
</evidence>
<feature type="region of interest" description="Disordered" evidence="3">
    <location>
        <begin position="157"/>
        <end position="178"/>
    </location>
</feature>
<dbReference type="PROSITE" id="PS50014">
    <property type="entry name" value="BROMODOMAIN_2"/>
    <property type="match status" value="1"/>
</dbReference>
<dbReference type="VEuPathDB" id="PiroplasmaDB:TpMuguga_02g00328"/>